<evidence type="ECO:0000256" key="2">
    <source>
        <dbReference type="ARBA" id="ARBA00023136"/>
    </source>
</evidence>
<dbReference type="NCBIfam" id="TIGR03302">
    <property type="entry name" value="OM_YfiO"/>
    <property type="match status" value="1"/>
</dbReference>
<dbReference type="Gene3D" id="1.25.40.10">
    <property type="entry name" value="Tetratricopeptide repeat domain"/>
    <property type="match status" value="1"/>
</dbReference>
<organism evidence="8 9">
    <name type="scientific">Anaplasma ovis str. Haibei</name>
    <dbReference type="NCBI Taxonomy" id="1248439"/>
    <lineage>
        <taxon>Bacteria</taxon>
        <taxon>Pseudomonadati</taxon>
        <taxon>Pseudomonadota</taxon>
        <taxon>Alphaproteobacteria</taxon>
        <taxon>Rickettsiales</taxon>
        <taxon>Anaplasmataceae</taxon>
        <taxon>Anaplasma</taxon>
    </lineage>
</organism>
<dbReference type="HAMAP" id="MF_00922">
    <property type="entry name" value="OM_assembly_BamD"/>
    <property type="match status" value="1"/>
</dbReference>
<dbReference type="Pfam" id="PF13525">
    <property type="entry name" value="YfiO"/>
    <property type="match status" value="1"/>
</dbReference>
<dbReference type="AlphaFoldDB" id="A0A2Z2L8E7"/>
<dbReference type="SUPFAM" id="SSF48452">
    <property type="entry name" value="TPR-like"/>
    <property type="match status" value="1"/>
</dbReference>
<dbReference type="EMBL" id="CP015994">
    <property type="protein sequence ID" value="ASI47899.1"/>
    <property type="molecule type" value="Genomic_DNA"/>
</dbReference>
<dbReference type="GO" id="GO:0051205">
    <property type="term" value="P:protein insertion into membrane"/>
    <property type="evidence" value="ECO:0007669"/>
    <property type="project" value="UniProtKB-UniRule"/>
</dbReference>
<evidence type="ECO:0000256" key="1">
    <source>
        <dbReference type="ARBA" id="ARBA00022729"/>
    </source>
</evidence>
<accession>A0A2Z2L8E7</accession>
<evidence type="ECO:0000256" key="3">
    <source>
        <dbReference type="ARBA" id="ARBA00023237"/>
    </source>
</evidence>
<comment type="function">
    <text evidence="4">Part of the outer membrane protein assembly complex, which is involved in assembly and insertion of beta-barrel proteins into the outer membrane.</text>
</comment>
<dbReference type="GO" id="GO:0043165">
    <property type="term" value="P:Gram-negative-bacterium-type cell outer membrane assembly"/>
    <property type="evidence" value="ECO:0007669"/>
    <property type="project" value="UniProtKB-UniRule"/>
</dbReference>
<evidence type="ECO:0000313" key="8">
    <source>
        <dbReference type="EMBL" id="ASI47899.1"/>
    </source>
</evidence>
<evidence type="ECO:0000259" key="7">
    <source>
        <dbReference type="Pfam" id="PF13525"/>
    </source>
</evidence>
<dbReference type="InterPro" id="IPR017689">
    <property type="entry name" value="BamD"/>
</dbReference>
<protein>
    <recommendedName>
        <fullName evidence="4">Outer membrane protein assembly factor BamD</fullName>
    </recommendedName>
</protein>
<dbReference type="GO" id="GO:0009279">
    <property type="term" value="C:cell outer membrane"/>
    <property type="evidence" value="ECO:0007669"/>
    <property type="project" value="UniProtKB-SubCell"/>
</dbReference>
<keyword evidence="5" id="KW-0802">TPR repeat</keyword>
<evidence type="ECO:0000256" key="4">
    <source>
        <dbReference type="HAMAP-Rule" id="MF_00922"/>
    </source>
</evidence>
<dbReference type="InterPro" id="IPR011990">
    <property type="entry name" value="TPR-like_helical_dom_sf"/>
</dbReference>
<gene>
    <name evidence="4" type="primary">bamD</name>
    <name evidence="8" type="ORF">AOV_03715</name>
</gene>
<evidence type="ECO:0000313" key="9">
    <source>
        <dbReference type="Proteomes" id="UP000259762"/>
    </source>
</evidence>
<dbReference type="PROSITE" id="PS50005">
    <property type="entry name" value="TPR"/>
    <property type="match status" value="1"/>
</dbReference>
<reference evidence="8 9" key="2">
    <citation type="journal article" date="2019" name="BMC Genomics">
        <title>The Anaplasma ovis genome reveals a high proportion of pseudogenes.</title>
        <authorList>
            <person name="Liu Z."/>
            <person name="Peasley A.M."/>
            <person name="Yang J."/>
            <person name="Li Y."/>
            <person name="Guan G."/>
            <person name="Luo J."/>
            <person name="Yin H."/>
            <person name="Brayton K.A."/>
        </authorList>
    </citation>
    <scope>NUCLEOTIDE SEQUENCE [LARGE SCALE GENOMIC DNA]</scope>
    <source>
        <strain evidence="8 9">Haibei</strain>
    </source>
</reference>
<keyword evidence="1 4" id="KW-0732">Signal</keyword>
<dbReference type="KEGG" id="aoh:AOV_03715"/>
<feature type="compositionally biased region" description="Polar residues" evidence="6">
    <location>
        <begin position="284"/>
        <end position="294"/>
    </location>
</feature>
<reference evidence="9" key="1">
    <citation type="submission" date="2018-06" db="EMBL/GenBank/DDBJ databases">
        <title>The Anaplasma ovis genome reveals a high proportion of pseudogenes.</title>
        <authorList>
            <person name="Liu Z."/>
            <person name="Peasley A.M."/>
            <person name="Yang J."/>
            <person name="Li Y."/>
            <person name="Guan G."/>
            <person name="Luo J."/>
            <person name="Yin H."/>
            <person name="Brayton K.A."/>
        </authorList>
    </citation>
    <scope>NUCLEOTIDE SEQUENCE [LARGE SCALE GENOMIC DNA]</scope>
    <source>
        <strain evidence="9">Haibei</strain>
    </source>
</reference>
<feature type="region of interest" description="Disordered" evidence="6">
    <location>
        <begin position="264"/>
        <end position="312"/>
    </location>
</feature>
<evidence type="ECO:0000256" key="5">
    <source>
        <dbReference type="PROSITE-ProRule" id="PRU00339"/>
    </source>
</evidence>
<comment type="similarity">
    <text evidence="4">Belongs to the BamD family.</text>
</comment>
<keyword evidence="3 4" id="KW-0998">Cell outer membrane</keyword>
<proteinExistence type="inferred from homology"/>
<feature type="domain" description="Outer membrane lipoprotein BamD-like" evidence="7">
    <location>
        <begin position="52"/>
        <end position="242"/>
    </location>
</feature>
<sequence>MGLVAWFNGSLTFVWCGFVAPRTGFLCAVLVALSIFCVTPPVVAAPFTEEGVHKLYEDGLRLFHEGQYKKAVAVFDKIEALYPFSQMAIDGSLVAAVAHYELGNYAESASLAEGYIDSYPSSKSIDYAYYVRILAKYMQIPDLGLDQGIALEVRNLAYEFVRMFPNSRHLGEVSERLAAVKQHLAAREFMIGKFYLRRGGYIAAIKRFRSLISAYPDSAYTNEGLYRLMEAYTALGDHKSAAAYLSKLDESNIWRARAERLLGGEDHAQAGREGTSIEEEGDNQGESAVPTPSGNADVGEETVEDAQREESL</sequence>
<keyword evidence="9" id="KW-1185">Reference proteome</keyword>
<name>A0A2Z2L8E7_9RICK</name>
<comment type="subunit">
    <text evidence="4">Part of the Bam complex.</text>
</comment>
<keyword evidence="2 4" id="KW-0472">Membrane</keyword>
<evidence type="ECO:0000256" key="6">
    <source>
        <dbReference type="SAM" id="MobiDB-lite"/>
    </source>
</evidence>
<feature type="repeat" description="TPR" evidence="5">
    <location>
        <begin position="185"/>
        <end position="218"/>
    </location>
</feature>
<dbReference type="InterPro" id="IPR019734">
    <property type="entry name" value="TPR_rpt"/>
</dbReference>
<comment type="subcellular location">
    <subcellularLocation>
        <location evidence="4">Cell outer membrane</location>
    </subcellularLocation>
</comment>
<dbReference type="InterPro" id="IPR039565">
    <property type="entry name" value="BamD-like"/>
</dbReference>
<dbReference type="OrthoDB" id="9804044at2"/>
<dbReference type="Proteomes" id="UP000259762">
    <property type="component" value="Chromosome"/>
</dbReference>